<dbReference type="PANTHER" id="PTHR46533:SF1">
    <property type="entry name" value="ZINC FINGER MYND DOMAIN-CONTAINING PROTEIN 12"/>
    <property type="match status" value="1"/>
</dbReference>
<dbReference type="SUPFAM" id="SSF48452">
    <property type="entry name" value="TPR-like"/>
    <property type="match status" value="1"/>
</dbReference>
<dbReference type="Proteomes" id="UP001244341">
    <property type="component" value="Chromosome 4b"/>
</dbReference>
<dbReference type="EMBL" id="CP126211">
    <property type="protein sequence ID" value="WIA12830.1"/>
    <property type="molecule type" value="Genomic_DNA"/>
</dbReference>
<reference evidence="2 3" key="1">
    <citation type="submission" date="2023-05" db="EMBL/GenBank/DDBJ databases">
        <title>A 100% complete, gapless, phased diploid assembly of the Scenedesmus obliquus UTEX 3031 genome.</title>
        <authorList>
            <person name="Biondi T.C."/>
            <person name="Hanschen E.R."/>
            <person name="Kwon T."/>
            <person name="Eng W."/>
            <person name="Kruse C.P.S."/>
            <person name="Koehler S.I."/>
            <person name="Kunde Y."/>
            <person name="Gleasner C.D."/>
            <person name="You Mak K.T."/>
            <person name="Polle J."/>
            <person name="Hovde B.T."/>
            <person name="Starkenburg S.R."/>
        </authorList>
    </citation>
    <scope>NUCLEOTIDE SEQUENCE [LARGE SCALE GENOMIC DNA]</scope>
    <source>
        <strain evidence="2 3">DOE0152z</strain>
    </source>
</reference>
<feature type="region of interest" description="Disordered" evidence="1">
    <location>
        <begin position="290"/>
        <end position="320"/>
    </location>
</feature>
<proteinExistence type="predicted"/>
<organism evidence="2 3">
    <name type="scientific">Tetradesmus obliquus</name>
    <name type="common">Green alga</name>
    <name type="synonym">Acutodesmus obliquus</name>
    <dbReference type="NCBI Taxonomy" id="3088"/>
    <lineage>
        <taxon>Eukaryota</taxon>
        <taxon>Viridiplantae</taxon>
        <taxon>Chlorophyta</taxon>
        <taxon>core chlorophytes</taxon>
        <taxon>Chlorophyceae</taxon>
        <taxon>CS clade</taxon>
        <taxon>Sphaeropleales</taxon>
        <taxon>Scenedesmaceae</taxon>
        <taxon>Tetradesmus</taxon>
    </lineage>
</organism>
<evidence type="ECO:0000313" key="3">
    <source>
        <dbReference type="Proteomes" id="UP001244341"/>
    </source>
</evidence>
<dbReference type="PANTHER" id="PTHR46533">
    <property type="entry name" value="ZINC FINGER MYND DOMAIN-CONTAINING PROTEIN 12"/>
    <property type="match status" value="1"/>
</dbReference>
<dbReference type="InterPro" id="IPR011990">
    <property type="entry name" value="TPR-like_helical_dom_sf"/>
</dbReference>
<evidence type="ECO:0000313" key="2">
    <source>
        <dbReference type="EMBL" id="WIA12830.1"/>
    </source>
</evidence>
<feature type="compositionally biased region" description="Polar residues" evidence="1">
    <location>
        <begin position="290"/>
        <end position="301"/>
    </location>
</feature>
<accession>A0ABY8TV13</accession>
<protein>
    <submittedName>
        <fullName evidence="2">Uncharacterized protein</fullName>
    </submittedName>
</protein>
<gene>
    <name evidence="2" type="ORF">OEZ85_006458</name>
</gene>
<name>A0ABY8TV13_TETOB</name>
<evidence type="ECO:0000256" key="1">
    <source>
        <dbReference type="SAM" id="MobiDB-lite"/>
    </source>
</evidence>
<sequence>MGEVAVQLFQETPTSFLQEAARLMAAGDYEAALPVAMEAVALGEQLFKPQPALQLFPLYLLAAQANLGLRRAVQCEKCLALGSMLAMKEPNMTTNVMRSQLSRLYGQLYAFQSKADEALRAFAEDVYYCAIEYGPQDARTSLGYYNLAKVLQSTGEVQGALSCADMVVSIWSACLSRSVLGLQEDGQPLPPGAPTELPVGRLQLVEVAEMLQPMESFARHFRQESIADVDLVIRASGTSEDAASEPKRARGSASAAAADTAAGDQLQLAVLPAHKIILFNSECFEAQARHWQQSSQAPSATSKKRRGRASSSTPGGLFCT</sequence>
<dbReference type="Gene3D" id="1.25.40.10">
    <property type="entry name" value="Tetratricopeptide repeat domain"/>
    <property type="match status" value="1"/>
</dbReference>
<keyword evidence="3" id="KW-1185">Reference proteome</keyword>
<dbReference type="InterPro" id="IPR053248">
    <property type="entry name" value="Zinc_finger_MYND_domain"/>
</dbReference>